<sequence>MRGSMRQNSWSPEVGQWRTNEFYACHNEERGLEFEGNGERAEDFKQALHSGSRAGHKSKVMPSRSGILYLLSARLPAPQQQSRPFLRPQRRCRKLLGWWLHWLPDVPTLLTRRTGSQCHYSAAAGLGPQSHSANRHLQRSLASARLVQLPPPQPSREPQTPVQFPSVASFLQQRRSDHVWALTRDTRSREAVALERLGWASRALRS</sequence>
<keyword evidence="2" id="KW-1185">Reference proteome</keyword>
<organism evidence="1 2">
    <name type="scientific">Saguinus oedipus</name>
    <name type="common">Cotton-top tamarin</name>
    <name type="synonym">Oedipomidas oedipus</name>
    <dbReference type="NCBI Taxonomy" id="9490"/>
    <lineage>
        <taxon>Eukaryota</taxon>
        <taxon>Metazoa</taxon>
        <taxon>Chordata</taxon>
        <taxon>Craniata</taxon>
        <taxon>Vertebrata</taxon>
        <taxon>Euteleostomi</taxon>
        <taxon>Mammalia</taxon>
        <taxon>Eutheria</taxon>
        <taxon>Euarchontoglires</taxon>
        <taxon>Primates</taxon>
        <taxon>Haplorrhini</taxon>
        <taxon>Platyrrhini</taxon>
        <taxon>Cebidae</taxon>
        <taxon>Callitrichinae</taxon>
        <taxon>Saguinus</taxon>
    </lineage>
</organism>
<accession>A0ABQ9UNB5</accession>
<reference evidence="1 2" key="1">
    <citation type="submission" date="2023-05" db="EMBL/GenBank/DDBJ databases">
        <title>B98-5 Cell Line De Novo Hybrid Assembly: An Optical Mapping Approach.</title>
        <authorList>
            <person name="Kananen K."/>
            <person name="Auerbach J.A."/>
            <person name="Kautto E."/>
            <person name="Blachly J.S."/>
        </authorList>
    </citation>
    <scope>NUCLEOTIDE SEQUENCE [LARGE SCALE GENOMIC DNA]</scope>
    <source>
        <strain evidence="1">B95-8</strain>
        <tissue evidence="1">Cell line</tissue>
    </source>
</reference>
<proteinExistence type="predicted"/>
<dbReference type="Proteomes" id="UP001266305">
    <property type="component" value="Unassembled WGS sequence"/>
</dbReference>
<comment type="caution">
    <text evidence="1">The sequence shown here is derived from an EMBL/GenBank/DDBJ whole genome shotgun (WGS) entry which is preliminary data.</text>
</comment>
<gene>
    <name evidence="1" type="ORF">P7K49_023755</name>
</gene>
<protein>
    <submittedName>
        <fullName evidence="1">Uncharacterized protein</fullName>
    </submittedName>
</protein>
<name>A0ABQ9UNB5_SAGOE</name>
<evidence type="ECO:0000313" key="2">
    <source>
        <dbReference type="Proteomes" id="UP001266305"/>
    </source>
</evidence>
<evidence type="ECO:0000313" key="1">
    <source>
        <dbReference type="EMBL" id="KAK2098304.1"/>
    </source>
</evidence>
<dbReference type="EMBL" id="JASSZA010000011">
    <property type="protein sequence ID" value="KAK2098304.1"/>
    <property type="molecule type" value="Genomic_DNA"/>
</dbReference>